<evidence type="ECO:0000259" key="8">
    <source>
        <dbReference type="PROSITE" id="PS50926"/>
    </source>
</evidence>
<dbReference type="Gene3D" id="3.80.30.20">
    <property type="entry name" value="tm_1862 like domain"/>
    <property type="match status" value="1"/>
</dbReference>
<dbReference type="PROSITE" id="PS51449">
    <property type="entry name" value="MTTASE_N"/>
    <property type="match status" value="1"/>
</dbReference>
<dbReference type="PROSITE" id="PS50926">
    <property type="entry name" value="TRAM"/>
    <property type="match status" value="1"/>
</dbReference>
<keyword evidence="4" id="KW-0949">S-adenosyl-L-methionine</keyword>
<dbReference type="Proteomes" id="UP000095280">
    <property type="component" value="Unplaced"/>
</dbReference>
<proteinExistence type="inferred from homology"/>
<dbReference type="SMART" id="SM00729">
    <property type="entry name" value="Elp3"/>
    <property type="match status" value="1"/>
</dbReference>
<dbReference type="GO" id="GO:0051539">
    <property type="term" value="F:4 iron, 4 sulfur cluster binding"/>
    <property type="evidence" value="ECO:0007669"/>
    <property type="project" value="UniProtKB-KW"/>
</dbReference>
<dbReference type="InterPro" id="IPR023404">
    <property type="entry name" value="rSAM_horseshoe"/>
</dbReference>
<keyword evidence="7" id="KW-0411">Iron-sulfur</keyword>
<dbReference type="GO" id="GO:0005829">
    <property type="term" value="C:cytosol"/>
    <property type="evidence" value="ECO:0007669"/>
    <property type="project" value="TreeGrafter"/>
</dbReference>
<dbReference type="InterPro" id="IPR038135">
    <property type="entry name" value="Methylthiotransferase_N_sf"/>
</dbReference>
<protein>
    <submittedName>
        <fullName evidence="12">MTTase N-terminal domain-containing protein</fullName>
    </submittedName>
</protein>
<keyword evidence="11" id="KW-1185">Reference proteome</keyword>
<feature type="domain" description="TRAM" evidence="8">
    <location>
        <begin position="461"/>
        <end position="534"/>
    </location>
</feature>
<dbReference type="Pfam" id="PF04055">
    <property type="entry name" value="Radical_SAM"/>
    <property type="match status" value="1"/>
</dbReference>
<dbReference type="GO" id="GO:0046872">
    <property type="term" value="F:metal ion binding"/>
    <property type="evidence" value="ECO:0007669"/>
    <property type="project" value="UniProtKB-KW"/>
</dbReference>
<dbReference type="GO" id="GO:0035597">
    <property type="term" value="F:tRNA-2-methylthio-N(6)-dimethylallyladenosine(37) synthase activity"/>
    <property type="evidence" value="ECO:0007669"/>
    <property type="project" value="TreeGrafter"/>
</dbReference>
<dbReference type="SFLD" id="SFLDS00029">
    <property type="entry name" value="Radical_SAM"/>
    <property type="match status" value="1"/>
</dbReference>
<dbReference type="SUPFAM" id="SSF102114">
    <property type="entry name" value="Radical SAM enzymes"/>
    <property type="match status" value="1"/>
</dbReference>
<evidence type="ECO:0000256" key="1">
    <source>
        <dbReference type="ARBA" id="ARBA00001966"/>
    </source>
</evidence>
<dbReference type="InterPro" id="IPR006638">
    <property type="entry name" value="Elp3/MiaA/NifB-like_rSAM"/>
</dbReference>
<dbReference type="InterPro" id="IPR002792">
    <property type="entry name" value="TRAM_dom"/>
</dbReference>
<name>A0A1I8G3D6_9PLAT</name>
<sequence length="558" mass="61659">FQRPSTLIANSSLALRLLRCRSLCSRYTATRASKEPLLQSGPGLQHFLQDAALQKKMQQSDLSNHFGKSVFIETRGCQMNFADTEVVMSILTKAGYRIVSSGQEANIYLIMTCAIREGAENKIRKKLHWLSNLKQHRPHTVGVLGCMAERLKSKLFDESSVVRVICGPDAYRDLPRLLADADSGQRGANTQLSLEETYADVNPIRAQPESPAAFVSIMRGCDNHCAFCVVPQTRGRERSTPADAVADQVGRLVDGGVREVTLLGQNVNSYRDVSSAGVFAAGRTPGFSAVYAERIGGLQFPDLLDRLSAGYPACRFRFTSPHPKDFPASLLQLIGERPNLAKQLHLPAQSGSTAVLQRMRRGYSREAYLRLVDDARAAVPNLAITGDIICGFCGETEADHEDTLELLRLVRYSFVYHYAYSVRERTRAHRLMKDDVPEEVKMRRSAEVDRVFRDIASADNQLSVGQRQLVLIEGDSRRSADWWRGRNDQGIRVLLPKLPQSAQRIHQFDIRVGDFVAARVDSAGAQTLLAEPLAPVPDGPAGFASALAELDSSRPLPA</sequence>
<dbReference type="PANTHER" id="PTHR43020:SF2">
    <property type="entry name" value="MITOCHONDRIAL TRNA METHYLTHIOTRANSFERASE CDK5RAP1"/>
    <property type="match status" value="1"/>
</dbReference>
<dbReference type="AlphaFoldDB" id="A0A1I8G3D6"/>
<accession>A0A1I8G3D6</accession>
<dbReference type="SFLD" id="SFLDG01082">
    <property type="entry name" value="B12-binding_domain_containing"/>
    <property type="match status" value="1"/>
</dbReference>
<dbReference type="PROSITE" id="PS51918">
    <property type="entry name" value="RADICAL_SAM"/>
    <property type="match status" value="1"/>
</dbReference>
<dbReference type="InterPro" id="IPR013848">
    <property type="entry name" value="Methylthiotransferase_N"/>
</dbReference>
<evidence type="ECO:0000256" key="7">
    <source>
        <dbReference type="ARBA" id="ARBA00023014"/>
    </source>
</evidence>
<dbReference type="InterPro" id="IPR007197">
    <property type="entry name" value="rSAM"/>
</dbReference>
<comment type="cofactor">
    <cofactor evidence="1">
        <name>[4Fe-4S] cluster</name>
        <dbReference type="ChEBI" id="CHEBI:49883"/>
    </cofactor>
</comment>
<dbReference type="SFLD" id="SFLDF00273">
    <property type="entry name" value="(dimethylallyl)adenosine_tRNA"/>
    <property type="match status" value="1"/>
</dbReference>
<dbReference type="NCBIfam" id="TIGR00089">
    <property type="entry name" value="MiaB/RimO family radical SAM methylthiotransferase"/>
    <property type="match status" value="1"/>
</dbReference>
<evidence type="ECO:0000259" key="10">
    <source>
        <dbReference type="PROSITE" id="PS51918"/>
    </source>
</evidence>
<comment type="similarity">
    <text evidence="2">Belongs to the methylthiotransferase family. MiaB subfamily.</text>
</comment>
<dbReference type="InterPro" id="IPR020612">
    <property type="entry name" value="Methylthiotransferase_CS"/>
</dbReference>
<keyword evidence="3" id="KW-0004">4Fe-4S</keyword>
<dbReference type="SFLD" id="SFLDF00413">
    <property type="entry name" value="CDK5RAP1"/>
    <property type="match status" value="1"/>
</dbReference>
<dbReference type="WBParaSite" id="maker-uti_cns_0000719-snap-gene-1.17-mRNA-1">
    <property type="protein sequence ID" value="maker-uti_cns_0000719-snap-gene-1.17-mRNA-1"/>
    <property type="gene ID" value="maker-uti_cns_0000719-snap-gene-1.17"/>
</dbReference>
<evidence type="ECO:0000256" key="2">
    <source>
        <dbReference type="ARBA" id="ARBA00009815"/>
    </source>
</evidence>
<evidence type="ECO:0000256" key="6">
    <source>
        <dbReference type="ARBA" id="ARBA00023004"/>
    </source>
</evidence>
<feature type="domain" description="Radical SAM core" evidence="10">
    <location>
        <begin position="207"/>
        <end position="459"/>
    </location>
</feature>
<dbReference type="Pfam" id="PF00919">
    <property type="entry name" value="UPF0004"/>
    <property type="match status" value="1"/>
</dbReference>
<dbReference type="PROSITE" id="PS01278">
    <property type="entry name" value="MTTASE_RADICAL"/>
    <property type="match status" value="1"/>
</dbReference>
<dbReference type="PANTHER" id="PTHR43020">
    <property type="entry name" value="CDK5 REGULATORY SUBUNIT-ASSOCIATED PROTEIN 1"/>
    <property type="match status" value="1"/>
</dbReference>
<dbReference type="Gene3D" id="3.40.50.12160">
    <property type="entry name" value="Methylthiotransferase, N-terminal domain"/>
    <property type="match status" value="1"/>
</dbReference>
<dbReference type="FunFam" id="3.40.50.12160:FF:000003">
    <property type="entry name" value="CDK5 regulatory subunit-associated protein 1"/>
    <property type="match status" value="1"/>
</dbReference>
<evidence type="ECO:0000256" key="5">
    <source>
        <dbReference type="ARBA" id="ARBA00022723"/>
    </source>
</evidence>
<reference evidence="12" key="1">
    <citation type="submission" date="2016-11" db="UniProtKB">
        <authorList>
            <consortium name="WormBaseParasite"/>
        </authorList>
    </citation>
    <scope>IDENTIFICATION</scope>
</reference>
<dbReference type="GO" id="GO:0005739">
    <property type="term" value="C:mitochondrion"/>
    <property type="evidence" value="ECO:0007669"/>
    <property type="project" value="TreeGrafter"/>
</dbReference>
<keyword evidence="5" id="KW-0479">Metal-binding</keyword>
<dbReference type="InterPro" id="IPR058240">
    <property type="entry name" value="rSAM_sf"/>
</dbReference>
<dbReference type="NCBIfam" id="TIGR01574">
    <property type="entry name" value="miaB-methiolase"/>
    <property type="match status" value="1"/>
</dbReference>
<evidence type="ECO:0000256" key="3">
    <source>
        <dbReference type="ARBA" id="ARBA00022485"/>
    </source>
</evidence>
<feature type="domain" description="MTTase N-terminal" evidence="9">
    <location>
        <begin position="68"/>
        <end position="183"/>
    </location>
</feature>
<evidence type="ECO:0000313" key="12">
    <source>
        <dbReference type="WBParaSite" id="maker-uti_cns_0000719-snap-gene-1.17-mRNA-1"/>
    </source>
</evidence>
<organism evidence="11 12">
    <name type="scientific">Macrostomum lignano</name>
    <dbReference type="NCBI Taxonomy" id="282301"/>
    <lineage>
        <taxon>Eukaryota</taxon>
        <taxon>Metazoa</taxon>
        <taxon>Spiralia</taxon>
        <taxon>Lophotrochozoa</taxon>
        <taxon>Platyhelminthes</taxon>
        <taxon>Rhabditophora</taxon>
        <taxon>Macrostomorpha</taxon>
        <taxon>Macrostomida</taxon>
        <taxon>Macrostomidae</taxon>
        <taxon>Macrostomum</taxon>
    </lineage>
</organism>
<dbReference type="InterPro" id="IPR005839">
    <property type="entry name" value="Methylthiotransferase"/>
</dbReference>
<keyword evidence="6" id="KW-0408">Iron</keyword>
<evidence type="ECO:0000313" key="11">
    <source>
        <dbReference type="Proteomes" id="UP000095280"/>
    </source>
</evidence>
<dbReference type="SFLD" id="SFLDG01061">
    <property type="entry name" value="methylthiotransferase"/>
    <property type="match status" value="1"/>
</dbReference>
<evidence type="ECO:0000256" key="4">
    <source>
        <dbReference type="ARBA" id="ARBA00022691"/>
    </source>
</evidence>
<evidence type="ECO:0000259" key="9">
    <source>
        <dbReference type="PROSITE" id="PS51449"/>
    </source>
</evidence>
<dbReference type="InterPro" id="IPR006463">
    <property type="entry name" value="MiaB_methiolase"/>
</dbReference>